<protein>
    <submittedName>
        <fullName evidence="7">(Rice Genome Annotation Project) transposon protein</fullName>
    </submittedName>
</protein>
<feature type="region of interest" description="Disordered" evidence="5">
    <location>
        <begin position="500"/>
        <end position="562"/>
    </location>
</feature>
<feature type="region of interest" description="Disordered" evidence="5">
    <location>
        <begin position="451"/>
        <end position="470"/>
    </location>
</feature>
<feature type="compositionally biased region" description="Low complexity" evidence="5">
    <location>
        <begin position="505"/>
        <end position="518"/>
    </location>
</feature>
<evidence type="ECO:0000256" key="2">
    <source>
        <dbReference type="ARBA" id="ARBA00022771"/>
    </source>
</evidence>
<keyword evidence="3" id="KW-0862">Zinc</keyword>
<evidence type="ECO:0000259" key="6">
    <source>
        <dbReference type="PROSITE" id="PS50966"/>
    </source>
</evidence>
<dbReference type="EMBL" id="AK100632">
    <property type="protein sequence ID" value="BAG94690.1"/>
    <property type="molecule type" value="mRNA"/>
</dbReference>
<dbReference type="AlphaFoldDB" id="B7EQP3"/>
<organism evidence="7">
    <name type="scientific">Oryza sativa subsp. japonica</name>
    <name type="common">Rice</name>
    <dbReference type="NCBI Taxonomy" id="39947"/>
    <lineage>
        <taxon>Eukaryota</taxon>
        <taxon>Viridiplantae</taxon>
        <taxon>Streptophyta</taxon>
        <taxon>Embryophyta</taxon>
        <taxon>Tracheophyta</taxon>
        <taxon>Spermatophyta</taxon>
        <taxon>Magnoliopsida</taxon>
        <taxon>Liliopsida</taxon>
        <taxon>Poales</taxon>
        <taxon>Poaceae</taxon>
        <taxon>BOP clade</taxon>
        <taxon>Oryzoideae</taxon>
        <taxon>Oryzeae</taxon>
        <taxon>Oryzinae</taxon>
        <taxon>Oryza</taxon>
        <taxon>Oryza sativa</taxon>
    </lineage>
</organism>
<keyword evidence="2 4" id="KW-0863">Zinc-finger</keyword>
<dbReference type="PROSITE" id="PS50966">
    <property type="entry name" value="ZF_SWIM"/>
    <property type="match status" value="1"/>
</dbReference>
<dbReference type="Pfam" id="PF10551">
    <property type="entry name" value="MULE"/>
    <property type="match status" value="1"/>
</dbReference>
<dbReference type="InterPro" id="IPR018289">
    <property type="entry name" value="MULE_transposase_dom"/>
</dbReference>
<keyword evidence="1" id="KW-0479">Metal-binding</keyword>
<evidence type="ECO:0000256" key="5">
    <source>
        <dbReference type="SAM" id="MobiDB-lite"/>
    </source>
</evidence>
<dbReference type="InterPro" id="IPR007527">
    <property type="entry name" value="Znf_SWIM"/>
</dbReference>
<feature type="domain" description="SWIM-type" evidence="6">
    <location>
        <begin position="330"/>
        <end position="364"/>
    </location>
</feature>
<dbReference type="PANTHER" id="PTHR31973:SF195">
    <property type="entry name" value="MUDR FAMILY TRANSPOSASE"/>
    <property type="match status" value="1"/>
</dbReference>
<name>B7EQP3_ORYSJ</name>
<reference evidence="7" key="1">
    <citation type="journal article" date="2003" name="Science">
        <title>Collection, Mapping, and Annotation of Over 28,000 cDNA Clones from japonica Rice.</title>
        <authorList>
            <person name="Kikuchi S."/>
            <person name="Satoh K."/>
            <person name="Nagata T."/>
            <person name="Kawagashira N."/>
            <person name="Doi K."/>
            <person name="Kishimoto N."/>
            <person name="Yazaki J."/>
            <person name="Ishikawa M."/>
            <person name="Yamada H."/>
            <person name="Ooka H."/>
            <person name="Hotta I."/>
            <person name="Kojima K."/>
            <person name="Namiki T."/>
            <person name="Ohneda E."/>
            <person name="Yahagi W."/>
            <person name="Suzuki K."/>
            <person name="Li C."/>
            <person name="Ohtsuki K."/>
            <person name="Shishiki T."/>
            <person name="Otomo Y."/>
            <person name="Murakami K."/>
            <person name="Iida Y."/>
            <person name="Sugano S."/>
            <person name="Fujimura T."/>
            <person name="Suzuki Y."/>
            <person name="Tsunoda Y."/>
            <person name="Kurosaki T."/>
            <person name="Kodama T."/>
            <person name="Masuda H."/>
            <person name="Kobayashi M."/>
            <person name="Xie Q."/>
            <person name="Lu M."/>
            <person name="Narikawa R."/>
            <person name="Sugiyama A."/>
            <person name="Mizuno K."/>
            <person name="Yokomizo S."/>
            <person name="Niikura J."/>
            <person name="Ikeda R."/>
            <person name="Ishibiki J."/>
            <person name="Kawamata M."/>
            <person name="Yoshimura A."/>
            <person name="Miura J."/>
            <person name="Kusumegi T."/>
            <person name="Oka M."/>
            <person name="Ryu R."/>
            <person name="Ueda M."/>
            <person name="Matsubara K."/>
            <person name="Kawai J."/>
            <person name="Carninci P."/>
            <person name="Adachi J."/>
            <person name="Aizawa K."/>
            <person name="Arakawa T."/>
            <person name="Fukuda S."/>
            <person name="Hara A."/>
            <person name="Hashidume W."/>
            <person name="Hayatsu N."/>
            <person name="Imotani K."/>
            <person name="Ishii Y."/>
            <person name="Itoh M."/>
            <person name="Kagawa I."/>
            <person name="Kondo S."/>
            <person name="Konno H."/>
            <person name="Miyazaki A."/>
            <person name="Osato N."/>
            <person name="Ota Y."/>
            <person name="Saito R."/>
            <person name="Sasaki D."/>
            <person name="Sato K."/>
            <person name="Shibata K."/>
            <person name="Shinagawa A."/>
            <person name="Shiraki T."/>
            <person name="Yoshino M."/>
            <person name="Hayashizaki Y."/>
        </authorList>
    </citation>
    <scope>NUCLEOTIDE SEQUENCE</scope>
</reference>
<evidence type="ECO:0000256" key="3">
    <source>
        <dbReference type="ARBA" id="ARBA00022833"/>
    </source>
</evidence>
<evidence type="ECO:0000256" key="4">
    <source>
        <dbReference type="PROSITE-ProRule" id="PRU00325"/>
    </source>
</evidence>
<feature type="compositionally biased region" description="Basic residues" evidence="5">
    <location>
        <begin position="551"/>
        <end position="562"/>
    </location>
</feature>
<sequence length="562" mass="63712">MASQAWVADRAAAIMRKKPNCGAKELKTILEERYKAEIELRCPGSRVEIGTKEVNGQVHFERFFCCFEPCITGFLLGCRKYLSIDSTALNGKWNGHLAASNALDGHNWMYPMAFGFFDAETTDNWTWFMEQLAVCIGHVEDLAICTDACKGLENVVERVFPNCEERECFRHLMENLTKRKTGTVYGNLWPAARAFRSEIYDYHMDKVLSADPDVGDWLYKHHKILWARSKFSPKIKCDFITNNVAESWNAWIKEFKELQVDALADAIREKTAALWAKRRKIGEKLEGRNILPAIVTQLKAATRGLANMRVMKGADDTAEVTELHNSVEVYRHVVYLDQQKCTCREWQLTGKPFSHALAAISKQRNPIMDDFVDPVFSVSCFRAAYEGVIPCITDKSQWPTANKDFKLQPPVPKPRTVPRQRKNMIPSCLEKGKGKIRRQVKCPRCGGLGHRQSSQKCPLNGTKKRKRKAKNIATKARKKKTAKEIVETPTRSKVARVQLVDSPARVTRSQTRTTGTPTIAREGCSQDSPGPVTRRRLAMTEATPSQPLPPTKKKLTPKKKQN</sequence>
<dbReference type="SMART" id="SM00575">
    <property type="entry name" value="ZnF_PMZ"/>
    <property type="match status" value="1"/>
</dbReference>
<accession>B7EQP3</accession>
<proteinExistence type="evidence at transcript level"/>
<dbReference type="InterPro" id="IPR006564">
    <property type="entry name" value="Znf_PMZ"/>
</dbReference>
<dbReference type="GO" id="GO:0008270">
    <property type="term" value="F:zinc ion binding"/>
    <property type="evidence" value="ECO:0007669"/>
    <property type="project" value="UniProtKB-KW"/>
</dbReference>
<dbReference type="PANTHER" id="PTHR31973">
    <property type="entry name" value="POLYPROTEIN, PUTATIVE-RELATED"/>
    <property type="match status" value="1"/>
</dbReference>
<dbReference type="Pfam" id="PF04434">
    <property type="entry name" value="SWIM"/>
    <property type="match status" value="1"/>
</dbReference>
<evidence type="ECO:0000256" key="1">
    <source>
        <dbReference type="ARBA" id="ARBA00022723"/>
    </source>
</evidence>
<evidence type="ECO:0000313" key="7">
    <source>
        <dbReference type="EMBL" id="BAG94690.1"/>
    </source>
</evidence>